<dbReference type="STRING" id="1195236.CTER_0630"/>
<evidence type="ECO:0000259" key="1">
    <source>
        <dbReference type="PROSITE" id="PS50902"/>
    </source>
</evidence>
<protein>
    <submittedName>
        <fullName evidence="2">Flavodoxin</fullName>
    </submittedName>
</protein>
<feature type="domain" description="Flavodoxin-like" evidence="1">
    <location>
        <begin position="3"/>
        <end position="142"/>
    </location>
</feature>
<dbReference type="Pfam" id="PF12641">
    <property type="entry name" value="Flavodoxin_3"/>
    <property type="match status" value="1"/>
</dbReference>
<dbReference type="eggNOG" id="COG0716">
    <property type="taxonomic scope" value="Bacteria"/>
</dbReference>
<name>S0G024_RUMCE</name>
<dbReference type="Proteomes" id="UP000014155">
    <property type="component" value="Unassembled WGS sequence"/>
</dbReference>
<proteinExistence type="predicted"/>
<dbReference type="GO" id="GO:0016651">
    <property type="term" value="F:oxidoreductase activity, acting on NAD(P)H"/>
    <property type="evidence" value="ECO:0007669"/>
    <property type="project" value="UniProtKB-ARBA"/>
</dbReference>
<evidence type="ECO:0000313" key="2">
    <source>
        <dbReference type="EMBL" id="EMS74163.1"/>
    </source>
</evidence>
<dbReference type="GO" id="GO:0010181">
    <property type="term" value="F:FMN binding"/>
    <property type="evidence" value="ECO:0007669"/>
    <property type="project" value="InterPro"/>
</dbReference>
<organism evidence="2 3">
    <name type="scientific">Ruminiclostridium cellobioparum subsp. termitidis CT1112</name>
    <dbReference type="NCBI Taxonomy" id="1195236"/>
    <lineage>
        <taxon>Bacteria</taxon>
        <taxon>Bacillati</taxon>
        <taxon>Bacillota</taxon>
        <taxon>Clostridia</taxon>
        <taxon>Eubacteriales</taxon>
        <taxon>Oscillospiraceae</taxon>
        <taxon>Ruminiclostridium</taxon>
    </lineage>
</organism>
<dbReference type="PROSITE" id="PS50902">
    <property type="entry name" value="FLAVODOXIN_LIKE"/>
    <property type="match status" value="1"/>
</dbReference>
<sequence>MKTWVLYYSKSGNTKKIADAIAEELEDVQKSEQIPPAYPPENVALLFLGTAEYAGKPDPKMIEFIRTLNTNRVKNAAVFGTSGAGNAEGKAIGAVKALLKEKGINVVEESFACKGKNFIFFNRNKPDANDLKAAREYARKVYGSIKV</sequence>
<dbReference type="InterPro" id="IPR029039">
    <property type="entry name" value="Flavoprotein-like_sf"/>
</dbReference>
<dbReference type="Gene3D" id="3.40.50.360">
    <property type="match status" value="1"/>
</dbReference>
<dbReference type="PROSITE" id="PS00201">
    <property type="entry name" value="FLAVODOXIN"/>
    <property type="match status" value="1"/>
</dbReference>
<dbReference type="SUPFAM" id="SSF52218">
    <property type="entry name" value="Flavoproteins"/>
    <property type="match status" value="1"/>
</dbReference>
<comment type="caution">
    <text evidence="2">The sequence shown here is derived from an EMBL/GenBank/DDBJ whole genome shotgun (WGS) entry which is preliminary data.</text>
</comment>
<dbReference type="EMBL" id="AORV01000003">
    <property type="protein sequence ID" value="EMS74163.1"/>
    <property type="molecule type" value="Genomic_DNA"/>
</dbReference>
<keyword evidence="3" id="KW-1185">Reference proteome</keyword>
<dbReference type="InterPro" id="IPR001226">
    <property type="entry name" value="Flavodoxin_CS"/>
</dbReference>
<dbReference type="RefSeq" id="WP_004622876.1">
    <property type="nucleotide sequence ID" value="NZ_AORV01000003.1"/>
</dbReference>
<gene>
    <name evidence="2" type="ORF">CTER_0630</name>
</gene>
<dbReference type="GO" id="GO:0009055">
    <property type="term" value="F:electron transfer activity"/>
    <property type="evidence" value="ECO:0007669"/>
    <property type="project" value="InterPro"/>
</dbReference>
<dbReference type="AlphaFoldDB" id="S0G024"/>
<accession>S0G024</accession>
<evidence type="ECO:0000313" key="3">
    <source>
        <dbReference type="Proteomes" id="UP000014155"/>
    </source>
</evidence>
<reference evidence="2 3" key="1">
    <citation type="journal article" date="2013" name="Genome Announc.">
        <title>Draft Genome Sequence of the Cellulolytic, Mesophilic, Anaerobic Bacterium Clostridium termitidis Strain CT1112 (DSM 5398).</title>
        <authorList>
            <person name="Lal S."/>
            <person name="Ramachandran U."/>
            <person name="Zhang X."/>
            <person name="Munir R."/>
            <person name="Sparling R."/>
            <person name="Levin D.B."/>
        </authorList>
    </citation>
    <scope>NUCLEOTIDE SEQUENCE [LARGE SCALE GENOMIC DNA]</scope>
    <source>
        <strain evidence="2 3">CT1112</strain>
    </source>
</reference>
<dbReference type="PATRIC" id="fig|1195236.3.peg.95"/>
<dbReference type="InterPro" id="IPR008254">
    <property type="entry name" value="Flavodoxin/NO_synth"/>
</dbReference>